<feature type="domain" description="Zn(2)-C6 fungal-type" evidence="6">
    <location>
        <begin position="24"/>
        <end position="58"/>
    </location>
</feature>
<comment type="subcellular location">
    <subcellularLocation>
        <location evidence="1">Nucleus</location>
    </subcellularLocation>
</comment>
<evidence type="ECO:0000256" key="4">
    <source>
        <dbReference type="ARBA" id="ARBA00023163"/>
    </source>
</evidence>
<dbReference type="GO" id="GO:0000981">
    <property type="term" value="F:DNA-binding transcription factor activity, RNA polymerase II-specific"/>
    <property type="evidence" value="ECO:0007669"/>
    <property type="project" value="InterPro"/>
</dbReference>
<dbReference type="AlphaFoldDB" id="A0AAD6Y5D7"/>
<protein>
    <recommendedName>
        <fullName evidence="6">Zn(2)-C6 fungal-type domain-containing protein</fullName>
    </recommendedName>
</protein>
<evidence type="ECO:0000313" key="7">
    <source>
        <dbReference type="EMBL" id="KAJ7200151.1"/>
    </source>
</evidence>
<dbReference type="InterPro" id="IPR001138">
    <property type="entry name" value="Zn2Cys6_DnaBD"/>
</dbReference>
<accession>A0AAD6Y5D7</accession>
<keyword evidence="2" id="KW-0479">Metal-binding</keyword>
<reference evidence="7" key="1">
    <citation type="submission" date="2023-03" db="EMBL/GenBank/DDBJ databases">
        <title>Massive genome expansion in bonnet fungi (Mycena s.s.) driven by repeated elements and novel gene families across ecological guilds.</title>
        <authorList>
            <consortium name="Lawrence Berkeley National Laboratory"/>
            <person name="Harder C.B."/>
            <person name="Miyauchi S."/>
            <person name="Viragh M."/>
            <person name="Kuo A."/>
            <person name="Thoen E."/>
            <person name="Andreopoulos B."/>
            <person name="Lu D."/>
            <person name="Skrede I."/>
            <person name="Drula E."/>
            <person name="Henrissat B."/>
            <person name="Morin E."/>
            <person name="Kohler A."/>
            <person name="Barry K."/>
            <person name="LaButti K."/>
            <person name="Morin E."/>
            <person name="Salamov A."/>
            <person name="Lipzen A."/>
            <person name="Mereny Z."/>
            <person name="Hegedus B."/>
            <person name="Baldrian P."/>
            <person name="Stursova M."/>
            <person name="Weitz H."/>
            <person name="Taylor A."/>
            <person name="Grigoriev I.V."/>
            <person name="Nagy L.G."/>
            <person name="Martin F."/>
            <person name="Kauserud H."/>
        </authorList>
    </citation>
    <scope>NUCLEOTIDE SEQUENCE</scope>
    <source>
        <strain evidence="7">9144</strain>
    </source>
</reference>
<dbReference type="PANTHER" id="PTHR47338:SF29">
    <property type="entry name" value="ZN(2)-C6 FUNGAL-TYPE DOMAIN-CONTAINING PROTEIN"/>
    <property type="match status" value="1"/>
</dbReference>
<dbReference type="CDD" id="cd00067">
    <property type="entry name" value="GAL4"/>
    <property type="match status" value="1"/>
</dbReference>
<dbReference type="PANTHER" id="PTHR47338">
    <property type="entry name" value="ZN(II)2CYS6 TRANSCRIPTION FACTOR (EUROFUNG)-RELATED"/>
    <property type="match status" value="1"/>
</dbReference>
<dbReference type="Proteomes" id="UP001219525">
    <property type="component" value="Unassembled WGS sequence"/>
</dbReference>
<evidence type="ECO:0000259" key="6">
    <source>
        <dbReference type="PROSITE" id="PS50048"/>
    </source>
</evidence>
<dbReference type="GO" id="GO:0005634">
    <property type="term" value="C:nucleus"/>
    <property type="evidence" value="ECO:0007669"/>
    <property type="project" value="UniProtKB-SubCell"/>
</dbReference>
<dbReference type="GO" id="GO:0008270">
    <property type="term" value="F:zinc ion binding"/>
    <property type="evidence" value="ECO:0007669"/>
    <property type="project" value="InterPro"/>
</dbReference>
<evidence type="ECO:0000256" key="5">
    <source>
        <dbReference type="ARBA" id="ARBA00023242"/>
    </source>
</evidence>
<dbReference type="InterPro" id="IPR036864">
    <property type="entry name" value="Zn2-C6_fun-type_DNA-bd_sf"/>
</dbReference>
<dbReference type="SMART" id="SM00066">
    <property type="entry name" value="GAL4"/>
    <property type="match status" value="1"/>
</dbReference>
<evidence type="ECO:0000256" key="1">
    <source>
        <dbReference type="ARBA" id="ARBA00004123"/>
    </source>
</evidence>
<evidence type="ECO:0000256" key="3">
    <source>
        <dbReference type="ARBA" id="ARBA00023015"/>
    </source>
</evidence>
<keyword evidence="4" id="KW-0804">Transcription</keyword>
<keyword evidence="5" id="KW-0539">Nucleus</keyword>
<evidence type="ECO:0000256" key="2">
    <source>
        <dbReference type="ARBA" id="ARBA00022723"/>
    </source>
</evidence>
<name>A0AAD6Y5D7_9AGAR</name>
<proteinExistence type="predicted"/>
<dbReference type="Gene3D" id="4.10.240.10">
    <property type="entry name" value="Zn(2)-C6 fungal-type DNA-binding domain"/>
    <property type="match status" value="1"/>
</dbReference>
<dbReference type="SUPFAM" id="SSF57701">
    <property type="entry name" value="Zn2/Cys6 DNA-binding domain"/>
    <property type="match status" value="1"/>
</dbReference>
<dbReference type="PROSITE" id="PS50048">
    <property type="entry name" value="ZN2_CY6_FUNGAL_2"/>
    <property type="match status" value="1"/>
</dbReference>
<organism evidence="7 8">
    <name type="scientific">Mycena pura</name>
    <dbReference type="NCBI Taxonomy" id="153505"/>
    <lineage>
        <taxon>Eukaryota</taxon>
        <taxon>Fungi</taxon>
        <taxon>Dikarya</taxon>
        <taxon>Basidiomycota</taxon>
        <taxon>Agaricomycotina</taxon>
        <taxon>Agaricomycetes</taxon>
        <taxon>Agaricomycetidae</taxon>
        <taxon>Agaricales</taxon>
        <taxon>Marasmiineae</taxon>
        <taxon>Mycenaceae</taxon>
        <taxon>Mycena</taxon>
    </lineage>
</organism>
<gene>
    <name evidence="7" type="ORF">GGX14DRAFT_169923</name>
</gene>
<dbReference type="EMBL" id="JARJCW010000064">
    <property type="protein sequence ID" value="KAJ7200151.1"/>
    <property type="molecule type" value="Genomic_DNA"/>
</dbReference>
<feature type="non-terminal residue" evidence="7">
    <location>
        <position position="1"/>
    </location>
</feature>
<comment type="caution">
    <text evidence="7">The sequence shown here is derived from an EMBL/GenBank/DDBJ whole genome shotgun (WGS) entry which is preliminary data.</text>
</comment>
<sequence length="437" mass="47059">MTDVTGYGERSASPLLPVQRGPKACTNCRRRKIKCDAARPVCNQCRTRPPRSKQPCEYPRPEGYVYESPTQMLDTISALRARIEELEYLGASDPTNVYLNLGGLNLASGRTTPTQMLEPPTNIITTLLDIFLTRFVQSGIFFLDAERFRQAVLIPLPFGHRDRPSPALLSAVYLWGSVLSQGHVPPHSPYTPAAFIACILQNIPQDLASATASHQRLLDTIQAEVLLAFYYLYAASPVPGRAHAAAAASLALGANLHTIRAPSPVMQTSYPPFSLAGPVFPPARNAVEEAQRIHAFWAVVIINNYWVGTEGSPSAVPYSIPVDTPWPGSSQSGSTVTKFLAGNDSHGSSSVALLAKASILLERIIAFSARTTAVGPPDPTALASLDRRLHTFQAALPPLPGVQILVLTHALVDCAILRLHAPHTRASASARTKCLAA</sequence>
<evidence type="ECO:0000313" key="8">
    <source>
        <dbReference type="Proteomes" id="UP001219525"/>
    </source>
</evidence>
<keyword evidence="3" id="KW-0805">Transcription regulation</keyword>
<dbReference type="InterPro" id="IPR050815">
    <property type="entry name" value="TF_fung"/>
</dbReference>
<dbReference type="Pfam" id="PF00172">
    <property type="entry name" value="Zn_clus"/>
    <property type="match status" value="1"/>
</dbReference>
<keyword evidence="8" id="KW-1185">Reference proteome</keyword>
<dbReference type="CDD" id="cd12148">
    <property type="entry name" value="fungal_TF_MHR"/>
    <property type="match status" value="1"/>
</dbReference>